<comment type="caution">
    <text evidence="1">The sequence shown here is derived from an EMBL/GenBank/DDBJ whole genome shotgun (WGS) entry which is preliminary data.</text>
</comment>
<organism evidence="1 2">
    <name type="scientific">Trichonephila clavata</name>
    <name type="common">Joro spider</name>
    <name type="synonym">Nephila clavata</name>
    <dbReference type="NCBI Taxonomy" id="2740835"/>
    <lineage>
        <taxon>Eukaryota</taxon>
        <taxon>Metazoa</taxon>
        <taxon>Ecdysozoa</taxon>
        <taxon>Arthropoda</taxon>
        <taxon>Chelicerata</taxon>
        <taxon>Arachnida</taxon>
        <taxon>Araneae</taxon>
        <taxon>Araneomorphae</taxon>
        <taxon>Entelegynae</taxon>
        <taxon>Araneoidea</taxon>
        <taxon>Nephilidae</taxon>
        <taxon>Trichonephila</taxon>
    </lineage>
</organism>
<gene>
    <name evidence="1" type="primary">Wxf_01077</name>
    <name evidence="1" type="ORF">TNCT_705471</name>
</gene>
<dbReference type="AlphaFoldDB" id="A0A8X6I445"/>
<accession>A0A8X6I445</accession>
<protein>
    <submittedName>
        <fullName evidence="1">Phosphocholine transferase AnkX</fullName>
    </submittedName>
</protein>
<keyword evidence="1" id="KW-0808">Transferase</keyword>
<reference evidence="1" key="1">
    <citation type="submission" date="2020-07" db="EMBL/GenBank/DDBJ databases">
        <title>Multicomponent nature underlies the extraordinary mechanical properties of spider dragline silk.</title>
        <authorList>
            <person name="Kono N."/>
            <person name="Nakamura H."/>
            <person name="Mori M."/>
            <person name="Yoshida Y."/>
            <person name="Ohtoshi R."/>
            <person name="Malay A.D."/>
            <person name="Moran D.A.P."/>
            <person name="Tomita M."/>
            <person name="Numata K."/>
            <person name="Arakawa K."/>
        </authorList>
    </citation>
    <scope>NUCLEOTIDE SEQUENCE</scope>
</reference>
<evidence type="ECO:0000313" key="1">
    <source>
        <dbReference type="EMBL" id="GFQ97854.1"/>
    </source>
</evidence>
<proteinExistence type="predicted"/>
<keyword evidence="2" id="KW-1185">Reference proteome</keyword>
<name>A0A8X6I445_TRICU</name>
<sequence>MESTDEGLIVVLRFGKLPSTSPIANSNLALVGKEELERNSNIYSKDIVTTIADELQEYNSRRSNEINECCESIHHRMQLLNYDQNREIQSLNEDYNRKINLLKHKSDSELLKRLYSDGKFNDKPEYNAPDYDWEYTKYKNSLKDSEVRFDRELEKYENELKN</sequence>
<evidence type="ECO:0000313" key="2">
    <source>
        <dbReference type="Proteomes" id="UP000887116"/>
    </source>
</evidence>
<dbReference type="Proteomes" id="UP000887116">
    <property type="component" value="Unassembled WGS sequence"/>
</dbReference>
<dbReference type="EMBL" id="BMAO01004912">
    <property type="protein sequence ID" value="GFQ97854.1"/>
    <property type="molecule type" value="Genomic_DNA"/>
</dbReference>
<dbReference type="GO" id="GO:0016740">
    <property type="term" value="F:transferase activity"/>
    <property type="evidence" value="ECO:0007669"/>
    <property type="project" value="UniProtKB-KW"/>
</dbReference>